<evidence type="ECO:0000259" key="1">
    <source>
        <dbReference type="PROSITE" id="PS51186"/>
    </source>
</evidence>
<comment type="caution">
    <text evidence="2">The sequence shown here is derived from an EMBL/GenBank/DDBJ whole genome shotgun (WGS) entry which is preliminary data.</text>
</comment>
<dbReference type="InterPro" id="IPR000182">
    <property type="entry name" value="GNAT_dom"/>
</dbReference>
<organism evidence="2 3">
    <name type="scientific">Dendryphion nanum</name>
    <dbReference type="NCBI Taxonomy" id="256645"/>
    <lineage>
        <taxon>Eukaryota</taxon>
        <taxon>Fungi</taxon>
        <taxon>Dikarya</taxon>
        <taxon>Ascomycota</taxon>
        <taxon>Pezizomycotina</taxon>
        <taxon>Dothideomycetes</taxon>
        <taxon>Pleosporomycetidae</taxon>
        <taxon>Pleosporales</taxon>
        <taxon>Torulaceae</taxon>
        <taxon>Dendryphion</taxon>
    </lineage>
</organism>
<dbReference type="InterPro" id="IPR052523">
    <property type="entry name" value="Trichothecene_AcTrans"/>
</dbReference>
<dbReference type="AlphaFoldDB" id="A0A9P9D6U6"/>
<dbReference type="PANTHER" id="PTHR42791:SF1">
    <property type="entry name" value="N-ACETYLTRANSFERASE DOMAIN-CONTAINING PROTEIN"/>
    <property type="match status" value="1"/>
</dbReference>
<dbReference type="EMBL" id="JAGMWT010000018">
    <property type="protein sequence ID" value="KAH7113788.1"/>
    <property type="molecule type" value="Genomic_DNA"/>
</dbReference>
<dbReference type="PANTHER" id="PTHR42791">
    <property type="entry name" value="GNAT FAMILY ACETYLTRANSFERASE"/>
    <property type="match status" value="1"/>
</dbReference>
<dbReference type="Gene3D" id="3.40.630.30">
    <property type="match status" value="1"/>
</dbReference>
<dbReference type="Pfam" id="PF13673">
    <property type="entry name" value="Acetyltransf_10"/>
    <property type="match status" value="1"/>
</dbReference>
<keyword evidence="3" id="KW-1185">Reference proteome</keyword>
<protein>
    <submittedName>
        <fullName evidence="2">Acyl-CoA N-acyltransferase</fullName>
    </submittedName>
</protein>
<feature type="domain" description="N-acetyltransferase" evidence="1">
    <location>
        <begin position="63"/>
        <end position="227"/>
    </location>
</feature>
<sequence>MHIRPLTRSDLPTVGTLAFEIFRRDELYQYLYPHHSQFPDDLRRHQLIRLRHRMAEVGSHGFVTVTDETDTDWTGKSEILAFAFFIRTGDDEGGRKWRGDSVGKKLERYLLSWEAFYEEKLLNRAASLPRLTAFRKSLQPAYHSLLDPRWHLGILAVSPQHQRRGIGSQLLHKLQDLATQEEVPITLEASVSGRGLYLKEGFRVVEQSVIVEGLDGIAMVWEPKMWRGREGEGLLEGCDGEAFVEV</sequence>
<reference evidence="2" key="1">
    <citation type="journal article" date="2021" name="Nat. Commun.">
        <title>Genetic determinants of endophytism in the Arabidopsis root mycobiome.</title>
        <authorList>
            <person name="Mesny F."/>
            <person name="Miyauchi S."/>
            <person name="Thiergart T."/>
            <person name="Pickel B."/>
            <person name="Atanasova L."/>
            <person name="Karlsson M."/>
            <person name="Huettel B."/>
            <person name="Barry K.W."/>
            <person name="Haridas S."/>
            <person name="Chen C."/>
            <person name="Bauer D."/>
            <person name="Andreopoulos W."/>
            <person name="Pangilinan J."/>
            <person name="LaButti K."/>
            <person name="Riley R."/>
            <person name="Lipzen A."/>
            <person name="Clum A."/>
            <person name="Drula E."/>
            <person name="Henrissat B."/>
            <person name="Kohler A."/>
            <person name="Grigoriev I.V."/>
            <person name="Martin F.M."/>
            <person name="Hacquard S."/>
        </authorList>
    </citation>
    <scope>NUCLEOTIDE SEQUENCE</scope>
    <source>
        <strain evidence="2">MPI-CAGE-CH-0243</strain>
    </source>
</reference>
<gene>
    <name evidence="2" type="ORF">B0J11DRAFT_541317</name>
</gene>
<name>A0A9P9D6U6_9PLEO</name>
<dbReference type="OrthoDB" id="2115692at2759"/>
<dbReference type="Proteomes" id="UP000700596">
    <property type="component" value="Unassembled WGS sequence"/>
</dbReference>
<evidence type="ECO:0000313" key="2">
    <source>
        <dbReference type="EMBL" id="KAH7113788.1"/>
    </source>
</evidence>
<accession>A0A9P9D6U6</accession>
<dbReference type="CDD" id="cd04301">
    <property type="entry name" value="NAT_SF"/>
    <property type="match status" value="1"/>
</dbReference>
<dbReference type="PROSITE" id="PS51186">
    <property type="entry name" value="GNAT"/>
    <property type="match status" value="1"/>
</dbReference>
<evidence type="ECO:0000313" key="3">
    <source>
        <dbReference type="Proteomes" id="UP000700596"/>
    </source>
</evidence>
<dbReference type="InterPro" id="IPR016181">
    <property type="entry name" value="Acyl_CoA_acyltransferase"/>
</dbReference>
<dbReference type="GO" id="GO:0016747">
    <property type="term" value="F:acyltransferase activity, transferring groups other than amino-acyl groups"/>
    <property type="evidence" value="ECO:0007669"/>
    <property type="project" value="InterPro"/>
</dbReference>
<dbReference type="SUPFAM" id="SSF55729">
    <property type="entry name" value="Acyl-CoA N-acyltransferases (Nat)"/>
    <property type="match status" value="1"/>
</dbReference>
<proteinExistence type="predicted"/>